<evidence type="ECO:0000256" key="1">
    <source>
        <dbReference type="SAM" id="MobiDB-lite"/>
    </source>
</evidence>
<name>A0A4Z2I3B0_9TELE</name>
<dbReference type="EMBL" id="SRLO01000135">
    <property type="protein sequence ID" value="TNN72549.1"/>
    <property type="molecule type" value="Genomic_DNA"/>
</dbReference>
<protein>
    <submittedName>
        <fullName evidence="2">Uncharacterized protein</fullName>
    </submittedName>
</protein>
<keyword evidence="3" id="KW-1185">Reference proteome</keyword>
<comment type="caution">
    <text evidence="2">The sequence shown here is derived from an EMBL/GenBank/DDBJ whole genome shotgun (WGS) entry which is preliminary data.</text>
</comment>
<reference evidence="2 3" key="1">
    <citation type="submission" date="2019-03" db="EMBL/GenBank/DDBJ databases">
        <title>First draft genome of Liparis tanakae, snailfish: a comprehensive survey of snailfish specific genes.</title>
        <authorList>
            <person name="Kim W."/>
            <person name="Song I."/>
            <person name="Jeong J.-H."/>
            <person name="Kim D."/>
            <person name="Kim S."/>
            <person name="Ryu S."/>
            <person name="Song J.Y."/>
            <person name="Lee S.K."/>
        </authorList>
    </citation>
    <scope>NUCLEOTIDE SEQUENCE [LARGE SCALE GENOMIC DNA]</scope>
    <source>
        <tissue evidence="2">Muscle</tissue>
    </source>
</reference>
<dbReference type="AlphaFoldDB" id="A0A4Z2I3B0"/>
<gene>
    <name evidence="2" type="ORF">EYF80_017156</name>
</gene>
<evidence type="ECO:0000313" key="3">
    <source>
        <dbReference type="Proteomes" id="UP000314294"/>
    </source>
</evidence>
<dbReference type="OrthoDB" id="8939517at2759"/>
<feature type="compositionally biased region" description="Basic and acidic residues" evidence="1">
    <location>
        <begin position="101"/>
        <end position="127"/>
    </location>
</feature>
<feature type="region of interest" description="Disordered" evidence="1">
    <location>
        <begin position="97"/>
        <end position="143"/>
    </location>
</feature>
<evidence type="ECO:0000313" key="2">
    <source>
        <dbReference type="EMBL" id="TNN72549.1"/>
    </source>
</evidence>
<accession>A0A4Z2I3B0</accession>
<sequence length="171" mass="19773">MTSACQQALHGPERSRAGPSVRTVFNGVVRRKRFCELVKMSKAQMLRRLINQRLTAAAEEICGLFERTIAEYEEELCSSKEENERHRKLLDAVLNPTVRLQRAEEPEPRHIKKDQEDPEPPDIKEVQEELSTNQEGEQLPRLEEAGIKPSFTHETFMLCYAQECCTKMLFI</sequence>
<dbReference type="Proteomes" id="UP000314294">
    <property type="component" value="Unassembled WGS sequence"/>
</dbReference>
<organism evidence="2 3">
    <name type="scientific">Liparis tanakae</name>
    <name type="common">Tanaka's snailfish</name>
    <dbReference type="NCBI Taxonomy" id="230148"/>
    <lineage>
        <taxon>Eukaryota</taxon>
        <taxon>Metazoa</taxon>
        <taxon>Chordata</taxon>
        <taxon>Craniata</taxon>
        <taxon>Vertebrata</taxon>
        <taxon>Euteleostomi</taxon>
        <taxon>Actinopterygii</taxon>
        <taxon>Neopterygii</taxon>
        <taxon>Teleostei</taxon>
        <taxon>Neoteleostei</taxon>
        <taxon>Acanthomorphata</taxon>
        <taxon>Eupercaria</taxon>
        <taxon>Perciformes</taxon>
        <taxon>Cottioidei</taxon>
        <taxon>Cottales</taxon>
        <taxon>Liparidae</taxon>
        <taxon>Liparis</taxon>
    </lineage>
</organism>
<proteinExistence type="predicted"/>